<name>D8JC02_HALJB</name>
<dbReference type="GO" id="GO:0097550">
    <property type="term" value="C:transcription preinitiation complex"/>
    <property type="evidence" value="ECO:0007669"/>
    <property type="project" value="TreeGrafter"/>
</dbReference>
<evidence type="ECO:0000256" key="2">
    <source>
        <dbReference type="ARBA" id="ARBA00022771"/>
    </source>
</evidence>
<evidence type="ECO:0000259" key="7">
    <source>
        <dbReference type="PROSITE" id="PS51134"/>
    </source>
</evidence>
<evidence type="ECO:0000313" key="9">
    <source>
        <dbReference type="EMBL" id="ELY38654.1"/>
    </source>
</evidence>
<dbReference type="HOGENOM" id="CLU_1232735_0_0_2"/>
<dbReference type="InterPro" id="IPR036915">
    <property type="entry name" value="Cyclin-like_sf"/>
</dbReference>
<evidence type="ECO:0000256" key="6">
    <source>
        <dbReference type="PROSITE-ProRule" id="PRU00469"/>
    </source>
</evidence>
<proteinExistence type="predicted"/>
<dbReference type="Gene3D" id="2.20.25.10">
    <property type="match status" value="1"/>
</dbReference>
<dbReference type="GO" id="GO:0008270">
    <property type="term" value="F:zinc ion binding"/>
    <property type="evidence" value="ECO:0007669"/>
    <property type="project" value="UniProtKB-KW"/>
</dbReference>
<dbReference type="InterPro" id="IPR000812">
    <property type="entry name" value="TFIIB"/>
</dbReference>
<keyword evidence="3" id="KW-0862">Zinc</keyword>
<keyword evidence="11" id="KW-1185">Reference proteome</keyword>
<evidence type="ECO:0000256" key="5">
    <source>
        <dbReference type="ARBA" id="ARBA00023163"/>
    </source>
</evidence>
<dbReference type="PATRIC" id="fig|795797.18.peg.3478"/>
<evidence type="ECO:0000313" key="10">
    <source>
        <dbReference type="Proteomes" id="UP000000390"/>
    </source>
</evidence>
<dbReference type="EMBL" id="AOHV01000020">
    <property type="protein sequence ID" value="ELY38654.1"/>
    <property type="molecule type" value="Genomic_DNA"/>
</dbReference>
<keyword evidence="2 6" id="KW-0479">Metal-binding</keyword>
<dbReference type="GeneID" id="9421356"/>
<dbReference type="RefSeq" id="WP_008415518.1">
    <property type="nucleotide sequence ID" value="NC_014299.1"/>
</dbReference>
<keyword evidence="4" id="KW-0805">Transcription regulation</keyword>
<dbReference type="GO" id="GO:0017025">
    <property type="term" value="F:TBP-class protein binding"/>
    <property type="evidence" value="ECO:0007669"/>
    <property type="project" value="InterPro"/>
</dbReference>
<reference evidence="8 10" key="1">
    <citation type="journal article" date="2010" name="J. Bacteriol.">
        <title>Complete genome sequence of Halalkalicoccus jeotgali B3(T), an extremely halophilic archaeon.</title>
        <authorList>
            <person name="Roh S.W."/>
            <person name="Nam Y.D."/>
            <person name="Nam S.H."/>
            <person name="Choi S.H."/>
            <person name="Park H.S."/>
            <person name="Bae J.W."/>
        </authorList>
    </citation>
    <scope>NUCLEOTIDE SEQUENCE [LARGE SCALE GENOMIC DNA]</scope>
    <source>
        <strain evidence="8">B3</strain>
        <strain evidence="10">DSM 18796 / CECT 7217 / JCM 14584 / KCTC 4019 / B3</strain>
        <plasmid evidence="10">2</plasmid>
    </source>
</reference>
<feature type="domain" description="TFIIB-type" evidence="7">
    <location>
        <begin position="40"/>
        <end position="71"/>
    </location>
</feature>
<keyword evidence="8" id="KW-0614">Plasmid</keyword>
<dbReference type="PROSITE" id="PS51134">
    <property type="entry name" value="ZF_TFIIB"/>
    <property type="match status" value="1"/>
</dbReference>
<keyword evidence="5" id="KW-0804">Transcription</keyword>
<geneLocation type="plasmid" evidence="8 10">
    <name>2</name>
</geneLocation>
<reference evidence="9 11" key="2">
    <citation type="journal article" date="2014" name="PLoS Genet.">
        <title>Phylogenetically driven sequencing of extremely halophilic archaea reveals strategies for static and dynamic osmo-response.</title>
        <authorList>
            <person name="Becker E.A."/>
            <person name="Seitzer P.M."/>
            <person name="Tritt A."/>
            <person name="Larsen D."/>
            <person name="Krusor M."/>
            <person name="Yao A.I."/>
            <person name="Wu D."/>
            <person name="Madern D."/>
            <person name="Eisen J.A."/>
            <person name="Darling A.E."/>
            <person name="Facciotti M.T."/>
        </authorList>
    </citation>
    <scope>NUCLEOTIDE SEQUENCE [LARGE SCALE GENOMIC DNA]</scope>
    <source>
        <strain evidence="9">B3</strain>
        <strain evidence="11">DSM 18796 / CECT 7217 / JCM 14584 / KCTC 4019 / B3</strain>
    </source>
</reference>
<dbReference type="GO" id="GO:0070897">
    <property type="term" value="P:transcription preinitiation complex assembly"/>
    <property type="evidence" value="ECO:0007669"/>
    <property type="project" value="InterPro"/>
</dbReference>
<dbReference type="SUPFAM" id="SSF57783">
    <property type="entry name" value="Zinc beta-ribbon"/>
    <property type="match status" value="1"/>
</dbReference>
<dbReference type="PANTHER" id="PTHR11618:SF13">
    <property type="entry name" value="TRANSCRIPTION INITIATION FACTOR IIB"/>
    <property type="match status" value="1"/>
</dbReference>
<dbReference type="PRINTS" id="PR00685">
    <property type="entry name" value="TIFACTORIIB"/>
</dbReference>
<dbReference type="OrthoDB" id="7429at2157"/>
<evidence type="ECO:0000256" key="3">
    <source>
        <dbReference type="ARBA" id="ARBA00022833"/>
    </source>
</evidence>
<protein>
    <submittedName>
        <fullName evidence="8">Transcription factor TFIIB cyclin-related protein</fullName>
    </submittedName>
</protein>
<dbReference type="eggNOG" id="arCOG01981">
    <property type="taxonomic scope" value="Archaea"/>
</dbReference>
<dbReference type="Proteomes" id="UP000011645">
    <property type="component" value="Unassembled WGS sequence"/>
</dbReference>
<dbReference type="InterPro" id="IPR013137">
    <property type="entry name" value="Znf_TFIIB"/>
</dbReference>
<dbReference type="InterPro" id="IPR013150">
    <property type="entry name" value="TFIIB_cyclin"/>
</dbReference>
<dbReference type="Proteomes" id="UP000000390">
    <property type="component" value="Plasmid 2"/>
</dbReference>
<sequence length="224" mass="24540">MIQPQNEAWLNSEVGTCSTGRNVDARTDSHAETDRSPRATIRTCLECDSTDVRHVPTRGEIVCASCGLVVETDEDLPRTLDELADVSRVEKSEIGHTHQYLSGKLDLNLEPVDPAKYVPRFCSALGLSGEIQHQANRIIRAGVEERALLGKSPSVFAAGAIYFVSRLCIEGVTQHDIASAVQVSTVAVPNHYQAQVDVLGRLDGDVFQERCVPLRREDEEEATS</sequence>
<dbReference type="EMBL" id="CP002064">
    <property type="protein sequence ID" value="ADJ16909.1"/>
    <property type="molecule type" value="Genomic_DNA"/>
</dbReference>
<evidence type="ECO:0000256" key="1">
    <source>
        <dbReference type="ARBA" id="ARBA00022737"/>
    </source>
</evidence>
<gene>
    <name evidence="8" type="ordered locus">HacjB3_17833</name>
    <name evidence="9" type="ORF">C497_06929</name>
</gene>
<keyword evidence="2 6" id="KW-0863">Zinc-finger</keyword>
<dbReference type="Gene3D" id="1.10.472.10">
    <property type="entry name" value="Cyclin-like"/>
    <property type="match status" value="1"/>
</dbReference>
<dbReference type="SUPFAM" id="SSF47954">
    <property type="entry name" value="Cyclin-like"/>
    <property type="match status" value="1"/>
</dbReference>
<dbReference type="PANTHER" id="PTHR11618">
    <property type="entry name" value="TRANSCRIPTION INITIATION FACTOR IIB-RELATED"/>
    <property type="match status" value="1"/>
</dbReference>
<dbReference type="AlphaFoldDB" id="D8JC02"/>
<evidence type="ECO:0000256" key="4">
    <source>
        <dbReference type="ARBA" id="ARBA00023015"/>
    </source>
</evidence>
<accession>D8JC02</accession>
<keyword evidence="1" id="KW-0677">Repeat</keyword>
<evidence type="ECO:0000313" key="8">
    <source>
        <dbReference type="EMBL" id="ADJ16909.1"/>
    </source>
</evidence>
<dbReference type="KEGG" id="hje:HacjB3_17833"/>
<dbReference type="Pfam" id="PF00382">
    <property type="entry name" value="TFIIB"/>
    <property type="match status" value="1"/>
</dbReference>
<evidence type="ECO:0000313" key="11">
    <source>
        <dbReference type="Proteomes" id="UP000011645"/>
    </source>
</evidence>
<organism evidence="8 10">
    <name type="scientific">Halalkalicoccus jeotgali (strain DSM 18796 / CECT 7217 / JCM 14584 / KCTC 4019 / B3)</name>
    <dbReference type="NCBI Taxonomy" id="795797"/>
    <lineage>
        <taxon>Archaea</taxon>
        <taxon>Methanobacteriati</taxon>
        <taxon>Methanobacteriota</taxon>
        <taxon>Stenosarchaea group</taxon>
        <taxon>Halobacteria</taxon>
        <taxon>Halobacteriales</taxon>
        <taxon>Halococcaceae</taxon>
        <taxon>Halalkalicoccus</taxon>
    </lineage>
</organism>